<dbReference type="SUPFAM" id="SSF50037">
    <property type="entry name" value="C-terminal domain of transcriptional repressors"/>
    <property type="match status" value="1"/>
</dbReference>
<dbReference type="GO" id="GO:0046914">
    <property type="term" value="F:transition metal ion binding"/>
    <property type="evidence" value="ECO:0007669"/>
    <property type="project" value="InterPro"/>
</dbReference>
<dbReference type="PANTHER" id="PTHR42954:SF2">
    <property type="entry name" value="FE(2+) TRANSPORT PROTEIN A"/>
    <property type="match status" value="1"/>
</dbReference>
<dbReference type="InterPro" id="IPR008988">
    <property type="entry name" value="Transcriptional_repressor_C"/>
</dbReference>
<dbReference type="InterPro" id="IPR007167">
    <property type="entry name" value="Fe-transptr_FeoA-like"/>
</dbReference>
<dbReference type="Proteomes" id="UP000316313">
    <property type="component" value="Chromosome"/>
</dbReference>
<organism evidence="3 4">
    <name type="scientific">Swingsia samuiensis</name>
    <dbReference type="NCBI Taxonomy" id="1293412"/>
    <lineage>
        <taxon>Bacteria</taxon>
        <taxon>Pseudomonadati</taxon>
        <taxon>Pseudomonadota</taxon>
        <taxon>Alphaproteobacteria</taxon>
        <taxon>Acetobacterales</taxon>
        <taxon>Acetobacteraceae</taxon>
        <taxon>Swingsia</taxon>
    </lineage>
</organism>
<gene>
    <name evidence="3" type="ORF">E3D00_03240</name>
</gene>
<dbReference type="SMART" id="SM00899">
    <property type="entry name" value="FeoA"/>
    <property type="match status" value="1"/>
</dbReference>
<proteinExistence type="predicted"/>
<evidence type="ECO:0000256" key="1">
    <source>
        <dbReference type="ARBA" id="ARBA00023004"/>
    </source>
</evidence>
<dbReference type="PANTHER" id="PTHR42954">
    <property type="entry name" value="FE(2+) TRANSPORT PROTEIN A"/>
    <property type="match status" value="1"/>
</dbReference>
<dbReference type="KEGG" id="ssam:E3D00_03240"/>
<dbReference type="OrthoDB" id="7173531at2"/>
<keyword evidence="1" id="KW-0408">Iron</keyword>
<dbReference type="InterPro" id="IPR038157">
    <property type="entry name" value="FeoA_core_dom"/>
</dbReference>
<sequence length="80" mass="8544">MCHLDTLPKGHHAIIELVEQRTSPDPISARLEELGFVPGETVEVIAVGPVNADPIAVSLGSSRFALRKGEAARIALKEAF</sequence>
<dbReference type="Pfam" id="PF04023">
    <property type="entry name" value="FeoA"/>
    <property type="match status" value="1"/>
</dbReference>
<evidence type="ECO:0000313" key="3">
    <source>
        <dbReference type="EMBL" id="QDH16699.1"/>
    </source>
</evidence>
<dbReference type="InterPro" id="IPR052713">
    <property type="entry name" value="FeoA"/>
</dbReference>
<dbReference type="AlphaFoldDB" id="A0A4Y6UGL1"/>
<feature type="domain" description="Ferrous iron transporter FeoA-like" evidence="2">
    <location>
        <begin position="2"/>
        <end position="78"/>
    </location>
</feature>
<dbReference type="Gene3D" id="2.30.30.90">
    <property type="match status" value="1"/>
</dbReference>
<protein>
    <submittedName>
        <fullName evidence="3">Ferrous iron transport protein A</fullName>
    </submittedName>
</protein>
<dbReference type="EMBL" id="CP038141">
    <property type="protein sequence ID" value="QDH16699.1"/>
    <property type="molecule type" value="Genomic_DNA"/>
</dbReference>
<accession>A0A4Y6UGL1</accession>
<evidence type="ECO:0000313" key="4">
    <source>
        <dbReference type="Proteomes" id="UP000316313"/>
    </source>
</evidence>
<evidence type="ECO:0000259" key="2">
    <source>
        <dbReference type="SMART" id="SM00899"/>
    </source>
</evidence>
<reference evidence="3 4" key="1">
    <citation type="submission" date="2019-03" db="EMBL/GenBank/DDBJ databases">
        <title>The complete genome sequence of Swingsia samuiensis NBRC107927(T).</title>
        <authorList>
            <person name="Chua K.-O."/>
            <person name="Chan K.-G."/>
            <person name="See-Too W.-S."/>
        </authorList>
    </citation>
    <scope>NUCLEOTIDE SEQUENCE [LARGE SCALE GENOMIC DNA]</scope>
    <source>
        <strain evidence="3 4">AH83</strain>
    </source>
</reference>
<keyword evidence="4" id="KW-1185">Reference proteome</keyword>
<dbReference type="RefSeq" id="WP_141459906.1">
    <property type="nucleotide sequence ID" value="NZ_CP038141.1"/>
</dbReference>
<name>A0A4Y6UGL1_9PROT</name>